<dbReference type="AlphaFoldDB" id="A0A9X1LRC2"/>
<reference evidence="3" key="1">
    <citation type="submission" date="2021-04" db="EMBL/GenBank/DDBJ databases">
        <title>Microbacterium tenobrionis sp. nov. and Microbacterium allomyrinae sp. nov., isolated from larvae of Tenobrio molitor and Allomyrina dichotoma, respectively.</title>
        <authorList>
            <person name="Lee S.D."/>
        </authorList>
    </citation>
    <scope>NUCLEOTIDE SEQUENCE</scope>
    <source>
        <strain evidence="3">YMB-B2</strain>
    </source>
</reference>
<protein>
    <submittedName>
        <fullName evidence="3">S9 family peptidase</fullName>
    </submittedName>
</protein>
<dbReference type="PANTHER" id="PTHR43056:SF5">
    <property type="entry name" value="PEPTIDASE S9 PROLYL OLIGOPEPTIDASE CATALYTIC DOMAIN-CONTAINING PROTEIN"/>
    <property type="match status" value="1"/>
</dbReference>
<evidence type="ECO:0000256" key="1">
    <source>
        <dbReference type="SAM" id="MobiDB-lite"/>
    </source>
</evidence>
<dbReference type="InterPro" id="IPR001375">
    <property type="entry name" value="Peptidase_S9_cat"/>
</dbReference>
<feature type="region of interest" description="Disordered" evidence="1">
    <location>
        <begin position="97"/>
        <end position="118"/>
    </location>
</feature>
<keyword evidence="4" id="KW-1185">Reference proteome</keyword>
<sequence length="623" mass="66119">MPQPYGTWPSPFTASSIAASAPRIDGARFVGDEIWWGESVPAEGGRVTVRSSSGEVLLPAPWSARSRVHEYGGGAWTADADGTLYFVDGQDQRVHRMPRGGDPTPLTPAGAAGRGPNHGGLRLQNGRLLAIREDLAAVPHRRAIIEIPTDGSAADDGSAVHVHIQGTAFFAHPALSPDATRIAWVEWSGRRMPWQSAWLRVTTVGDDSFASIRTRAALQPEWVGDAELLYADDPSGRWGLHRLRLDGIQASDPEQIAPAGADTGYGLWVLGNRWYQPLADGRIVAVRTNGSDEVVVIDRDGTTRALDVPATAHVSVDDVAGSRVLLSGGGSAVNAGLWCVDVDSGEVTRVRGGGPADADWMPPATQLTIDGAHGPVHAFDYAPANPLVSAPDGELPPYIVFVHGGPTAHVAGAASAAIAFYTSRGIGVLDVNYGGSTGYGRDYRERLDEQWGVVDVDDVLAAARGLAESGRADPSRIAIRGSSAGGWTVLSALVRGGVFAAGISRYGVTDLRMLAQDSHDFERHYIDGLVGPLPESEQIYIDRSPLTHADRIDVPVLLLQGADDLVVPPSQSEAIRDALAARGIAHEYVLYPGEGHGFRRAETIVDALERELAFLGRAFGFAD</sequence>
<dbReference type="Proteomes" id="UP001139289">
    <property type="component" value="Unassembled WGS sequence"/>
</dbReference>
<accession>A0A9X1LRC2</accession>
<evidence type="ECO:0000313" key="4">
    <source>
        <dbReference type="Proteomes" id="UP001139289"/>
    </source>
</evidence>
<dbReference type="InterPro" id="IPR050585">
    <property type="entry name" value="Xaa-Pro_dipeptidyl-ppase/CocE"/>
</dbReference>
<feature type="domain" description="Peptidase S9 prolyl oligopeptidase catalytic" evidence="2">
    <location>
        <begin position="416"/>
        <end position="620"/>
    </location>
</feature>
<dbReference type="PANTHER" id="PTHR43056">
    <property type="entry name" value="PEPTIDASE S9 PROLYL OLIGOPEPTIDASE"/>
    <property type="match status" value="1"/>
</dbReference>
<gene>
    <name evidence="3" type="ORF">KEC56_13170</name>
</gene>
<dbReference type="GO" id="GO:0008236">
    <property type="term" value="F:serine-type peptidase activity"/>
    <property type="evidence" value="ECO:0007669"/>
    <property type="project" value="InterPro"/>
</dbReference>
<dbReference type="SUPFAM" id="SSF69322">
    <property type="entry name" value="Tricorn protease domain 2"/>
    <property type="match status" value="1"/>
</dbReference>
<dbReference type="Pfam" id="PF00326">
    <property type="entry name" value="Peptidase_S9"/>
    <property type="match status" value="1"/>
</dbReference>
<name>A0A9X1LRC2_9MICO</name>
<dbReference type="SUPFAM" id="SSF53474">
    <property type="entry name" value="alpha/beta-Hydrolases"/>
    <property type="match status" value="1"/>
</dbReference>
<evidence type="ECO:0000313" key="3">
    <source>
        <dbReference type="EMBL" id="MCC2030451.1"/>
    </source>
</evidence>
<proteinExistence type="predicted"/>
<dbReference type="GO" id="GO:0006508">
    <property type="term" value="P:proteolysis"/>
    <property type="evidence" value="ECO:0007669"/>
    <property type="project" value="InterPro"/>
</dbReference>
<comment type="caution">
    <text evidence="3">The sequence shown here is derived from an EMBL/GenBank/DDBJ whole genome shotgun (WGS) entry which is preliminary data.</text>
</comment>
<evidence type="ECO:0000259" key="2">
    <source>
        <dbReference type="Pfam" id="PF00326"/>
    </source>
</evidence>
<dbReference type="RefSeq" id="WP_227531307.1">
    <property type="nucleotide sequence ID" value="NZ_JAGTTM010000007.1"/>
</dbReference>
<dbReference type="InterPro" id="IPR029058">
    <property type="entry name" value="AB_hydrolase_fold"/>
</dbReference>
<dbReference type="EMBL" id="JAGTTM010000007">
    <property type="protein sequence ID" value="MCC2030451.1"/>
    <property type="molecule type" value="Genomic_DNA"/>
</dbReference>
<organism evidence="3 4">
    <name type="scientific">Microbacterium tenebrionis</name>
    <dbReference type="NCBI Taxonomy" id="2830665"/>
    <lineage>
        <taxon>Bacteria</taxon>
        <taxon>Bacillati</taxon>
        <taxon>Actinomycetota</taxon>
        <taxon>Actinomycetes</taxon>
        <taxon>Micrococcales</taxon>
        <taxon>Microbacteriaceae</taxon>
        <taxon>Microbacterium</taxon>
    </lineage>
</organism>
<dbReference type="Gene3D" id="3.40.50.1820">
    <property type="entry name" value="alpha/beta hydrolase"/>
    <property type="match status" value="1"/>
</dbReference>